<name>A0A1H3W2Z8_BIZPA</name>
<dbReference type="OrthoDB" id="1448883at2"/>
<protein>
    <submittedName>
        <fullName evidence="1">Uncharacterized protein</fullName>
    </submittedName>
</protein>
<organism evidence="1 2">
    <name type="scientific">Bizionia paragorgiae</name>
    <dbReference type="NCBI Taxonomy" id="283786"/>
    <lineage>
        <taxon>Bacteria</taxon>
        <taxon>Pseudomonadati</taxon>
        <taxon>Bacteroidota</taxon>
        <taxon>Flavobacteriia</taxon>
        <taxon>Flavobacteriales</taxon>
        <taxon>Flavobacteriaceae</taxon>
        <taxon>Bizionia</taxon>
    </lineage>
</organism>
<proteinExistence type="predicted"/>
<keyword evidence="2" id="KW-1185">Reference proteome</keyword>
<dbReference type="RefSeq" id="WP_092131762.1">
    <property type="nucleotide sequence ID" value="NZ_FNQK01000002.1"/>
</dbReference>
<dbReference type="Proteomes" id="UP000198846">
    <property type="component" value="Unassembled WGS sequence"/>
</dbReference>
<evidence type="ECO:0000313" key="2">
    <source>
        <dbReference type="Proteomes" id="UP000198846"/>
    </source>
</evidence>
<sequence>MIITPTFAHLLYVLTFSLISQNSIKTGLYISKNKLQYITIQNGSQFKYESYKNYSPYTVKEKQKKDSIQSFCNSVIYWTNIESNGKYYTKNDSIILEFDSVIKKENFPNTEFKTLGFLISELKKIK</sequence>
<gene>
    <name evidence="1" type="ORF">SAMN04487990_102166</name>
</gene>
<reference evidence="1 2" key="1">
    <citation type="submission" date="2016-10" db="EMBL/GenBank/DDBJ databases">
        <authorList>
            <person name="de Groot N.N."/>
        </authorList>
    </citation>
    <scope>NUCLEOTIDE SEQUENCE [LARGE SCALE GENOMIC DNA]</scope>
    <source>
        <strain evidence="1 2">DSM 23842</strain>
    </source>
</reference>
<accession>A0A1H3W2Z8</accession>
<evidence type="ECO:0000313" key="1">
    <source>
        <dbReference type="EMBL" id="SDZ80774.1"/>
    </source>
</evidence>
<dbReference type="EMBL" id="FNQK01000002">
    <property type="protein sequence ID" value="SDZ80774.1"/>
    <property type="molecule type" value="Genomic_DNA"/>
</dbReference>
<dbReference type="AlphaFoldDB" id="A0A1H3W2Z8"/>